<protein>
    <recommendedName>
        <fullName evidence="1">Exportin-2 C-terminal domain-containing protein</fullName>
    </recommendedName>
</protein>
<accession>A0A0D0A897</accession>
<dbReference type="EMBL" id="KN835765">
    <property type="protein sequence ID" value="KIK34359.1"/>
    <property type="molecule type" value="Genomic_DNA"/>
</dbReference>
<name>A0A0D0A897_9AGAM</name>
<evidence type="ECO:0000313" key="3">
    <source>
        <dbReference type="Proteomes" id="UP000054485"/>
    </source>
</evidence>
<organism evidence="2 3">
    <name type="scientific">Suillus luteus UH-Slu-Lm8-n1</name>
    <dbReference type="NCBI Taxonomy" id="930992"/>
    <lineage>
        <taxon>Eukaryota</taxon>
        <taxon>Fungi</taxon>
        <taxon>Dikarya</taxon>
        <taxon>Basidiomycota</taxon>
        <taxon>Agaricomycotina</taxon>
        <taxon>Agaricomycetes</taxon>
        <taxon>Agaricomycetidae</taxon>
        <taxon>Boletales</taxon>
        <taxon>Suillineae</taxon>
        <taxon>Suillaceae</taxon>
        <taxon>Suillus</taxon>
    </lineage>
</organism>
<reference evidence="3" key="2">
    <citation type="submission" date="2015-01" db="EMBL/GenBank/DDBJ databases">
        <title>Evolutionary Origins and Diversification of the Mycorrhizal Mutualists.</title>
        <authorList>
            <consortium name="DOE Joint Genome Institute"/>
            <consortium name="Mycorrhizal Genomics Consortium"/>
            <person name="Kohler A."/>
            <person name="Kuo A."/>
            <person name="Nagy L.G."/>
            <person name="Floudas D."/>
            <person name="Copeland A."/>
            <person name="Barry K.W."/>
            <person name="Cichocki N."/>
            <person name="Veneault-Fourrey C."/>
            <person name="LaButti K."/>
            <person name="Lindquist E.A."/>
            <person name="Lipzen A."/>
            <person name="Lundell T."/>
            <person name="Morin E."/>
            <person name="Murat C."/>
            <person name="Riley R."/>
            <person name="Ohm R."/>
            <person name="Sun H."/>
            <person name="Tunlid A."/>
            <person name="Henrissat B."/>
            <person name="Grigoriev I.V."/>
            <person name="Hibbett D.S."/>
            <person name="Martin F."/>
        </authorList>
    </citation>
    <scope>NUCLEOTIDE SEQUENCE [LARGE SCALE GENOMIC DNA]</scope>
    <source>
        <strain evidence="3">UH-Slu-Lm8-n1</strain>
    </source>
</reference>
<dbReference type="InterPro" id="IPR011989">
    <property type="entry name" value="ARM-like"/>
</dbReference>
<proteinExistence type="predicted"/>
<dbReference type="InterPro" id="IPR005043">
    <property type="entry name" value="XPO2_C"/>
</dbReference>
<gene>
    <name evidence="2" type="ORF">CY34DRAFT_786827</name>
</gene>
<dbReference type="AlphaFoldDB" id="A0A0D0A897"/>
<feature type="domain" description="Exportin-2 C-terminal" evidence="1">
    <location>
        <begin position="6"/>
        <end position="72"/>
    </location>
</feature>
<sequence length="105" mass="12152">LTPVYWQQVFQRLVNILGVIAQNPSNPNFDQYLFESISALFRFVVNGTSSTLPTFDQAFFGPFTFSIPQQDIDRKELKCDLFLIYNSISQSKSPRLTFSKFLLRC</sequence>
<dbReference type="HOGENOM" id="CLU_2243086_0_0_1"/>
<feature type="non-terminal residue" evidence="2">
    <location>
        <position position="105"/>
    </location>
</feature>
<dbReference type="GO" id="GO:0031267">
    <property type="term" value="F:small GTPase binding"/>
    <property type="evidence" value="ECO:0007669"/>
    <property type="project" value="InterPro"/>
</dbReference>
<dbReference type="Gene3D" id="1.25.10.10">
    <property type="entry name" value="Leucine-rich Repeat Variant"/>
    <property type="match status" value="1"/>
</dbReference>
<reference evidence="2 3" key="1">
    <citation type="submission" date="2014-04" db="EMBL/GenBank/DDBJ databases">
        <authorList>
            <consortium name="DOE Joint Genome Institute"/>
            <person name="Kuo A."/>
            <person name="Ruytinx J."/>
            <person name="Rineau F."/>
            <person name="Colpaert J."/>
            <person name="Kohler A."/>
            <person name="Nagy L.G."/>
            <person name="Floudas D."/>
            <person name="Copeland A."/>
            <person name="Barry K.W."/>
            <person name="Cichocki N."/>
            <person name="Veneault-Fourrey C."/>
            <person name="LaButti K."/>
            <person name="Lindquist E.A."/>
            <person name="Lipzen A."/>
            <person name="Lundell T."/>
            <person name="Morin E."/>
            <person name="Murat C."/>
            <person name="Sun H."/>
            <person name="Tunlid A."/>
            <person name="Henrissat B."/>
            <person name="Grigoriev I.V."/>
            <person name="Hibbett D.S."/>
            <person name="Martin F."/>
            <person name="Nordberg H.P."/>
            <person name="Cantor M.N."/>
            <person name="Hua S.X."/>
        </authorList>
    </citation>
    <scope>NUCLEOTIDE SEQUENCE [LARGE SCALE GENOMIC DNA]</scope>
    <source>
        <strain evidence="2 3">UH-Slu-Lm8-n1</strain>
    </source>
</reference>
<dbReference type="OrthoDB" id="3251720at2759"/>
<evidence type="ECO:0000313" key="2">
    <source>
        <dbReference type="EMBL" id="KIK34359.1"/>
    </source>
</evidence>
<dbReference type="Pfam" id="PF03378">
    <property type="entry name" value="CAS_CSE1"/>
    <property type="match status" value="1"/>
</dbReference>
<evidence type="ECO:0000259" key="1">
    <source>
        <dbReference type="Pfam" id="PF03378"/>
    </source>
</evidence>
<dbReference type="Proteomes" id="UP000054485">
    <property type="component" value="Unassembled WGS sequence"/>
</dbReference>
<dbReference type="STRING" id="930992.A0A0D0A897"/>
<dbReference type="InParanoid" id="A0A0D0A897"/>
<keyword evidence="3" id="KW-1185">Reference proteome</keyword>